<proteinExistence type="predicted"/>
<comment type="caution">
    <text evidence="1">The sequence shown here is derived from an EMBL/GenBank/DDBJ whole genome shotgun (WGS) entry which is preliminary data.</text>
</comment>
<reference evidence="1" key="1">
    <citation type="journal article" date="2019" name="Sci. Rep.">
        <title>Draft genome of Tanacetum cinerariifolium, the natural source of mosquito coil.</title>
        <authorList>
            <person name="Yamashiro T."/>
            <person name="Shiraishi A."/>
            <person name="Satake H."/>
            <person name="Nakayama K."/>
        </authorList>
    </citation>
    <scope>NUCLEOTIDE SEQUENCE</scope>
</reference>
<dbReference type="AlphaFoldDB" id="A0A699JCK6"/>
<protein>
    <submittedName>
        <fullName evidence="1">Uncharacterized protein</fullName>
    </submittedName>
</protein>
<name>A0A699JCK6_TANCI</name>
<gene>
    <name evidence="1" type="ORF">Tci_600376</name>
</gene>
<organism evidence="1">
    <name type="scientific">Tanacetum cinerariifolium</name>
    <name type="common">Dalmatian daisy</name>
    <name type="synonym">Chrysanthemum cinerariifolium</name>
    <dbReference type="NCBI Taxonomy" id="118510"/>
    <lineage>
        <taxon>Eukaryota</taxon>
        <taxon>Viridiplantae</taxon>
        <taxon>Streptophyta</taxon>
        <taxon>Embryophyta</taxon>
        <taxon>Tracheophyta</taxon>
        <taxon>Spermatophyta</taxon>
        <taxon>Magnoliopsida</taxon>
        <taxon>eudicotyledons</taxon>
        <taxon>Gunneridae</taxon>
        <taxon>Pentapetalae</taxon>
        <taxon>asterids</taxon>
        <taxon>campanulids</taxon>
        <taxon>Asterales</taxon>
        <taxon>Asteraceae</taxon>
        <taxon>Asteroideae</taxon>
        <taxon>Anthemideae</taxon>
        <taxon>Anthemidinae</taxon>
        <taxon>Tanacetum</taxon>
    </lineage>
</organism>
<dbReference type="EMBL" id="BKCJ010398085">
    <property type="protein sequence ID" value="GFA28404.1"/>
    <property type="molecule type" value="Genomic_DNA"/>
</dbReference>
<sequence length="126" mass="14254">MFGAWYGWLINVFGACVLRNWMSLFGIHGSIFILDKLSEVVESPLLVDKMKYVFGRSRDEDESFAGLMRDLCLSLRISLSKKRRLIAELEAVGDVEGAMKCLEHMRVIVARDAVTLRELEILLGCA</sequence>
<evidence type="ECO:0000313" key="1">
    <source>
        <dbReference type="EMBL" id="GFA28404.1"/>
    </source>
</evidence>
<accession>A0A699JCK6</accession>